<dbReference type="EMBL" id="DRLD01000113">
    <property type="protein sequence ID" value="HED09859.1"/>
    <property type="molecule type" value="Genomic_DNA"/>
</dbReference>
<protein>
    <submittedName>
        <fullName evidence="4">SDR family oxidoreductase</fullName>
    </submittedName>
</protein>
<dbReference type="Gene3D" id="3.40.50.720">
    <property type="entry name" value="NAD(P)-binding Rossmann-like Domain"/>
    <property type="match status" value="1"/>
</dbReference>
<dbReference type="Pfam" id="PF00106">
    <property type="entry name" value="adh_short"/>
    <property type="match status" value="1"/>
</dbReference>
<accession>A0A7V1LKX1</accession>
<dbReference type="SUPFAM" id="SSF51735">
    <property type="entry name" value="NAD(P)-binding Rossmann-fold domains"/>
    <property type="match status" value="1"/>
</dbReference>
<keyword evidence="2" id="KW-0560">Oxidoreductase</keyword>
<dbReference type="AlphaFoldDB" id="A0A7V1LKX1"/>
<dbReference type="PANTHER" id="PTHR44169">
    <property type="entry name" value="NADPH-DEPENDENT 1-ACYLDIHYDROXYACETONE PHOSPHATE REDUCTASE"/>
    <property type="match status" value="1"/>
</dbReference>
<evidence type="ECO:0000313" key="4">
    <source>
        <dbReference type="EMBL" id="HED09859.1"/>
    </source>
</evidence>
<dbReference type="PANTHER" id="PTHR44169:SF6">
    <property type="entry name" value="NADPH-DEPENDENT 1-ACYLDIHYDROXYACETONE PHOSPHATE REDUCTASE"/>
    <property type="match status" value="1"/>
</dbReference>
<organism evidence="4">
    <name type="scientific">Caldithrix abyssi</name>
    <dbReference type="NCBI Taxonomy" id="187145"/>
    <lineage>
        <taxon>Bacteria</taxon>
        <taxon>Pseudomonadati</taxon>
        <taxon>Calditrichota</taxon>
        <taxon>Calditrichia</taxon>
        <taxon>Calditrichales</taxon>
        <taxon>Calditrichaceae</taxon>
        <taxon>Caldithrix</taxon>
    </lineage>
</organism>
<dbReference type="InterPro" id="IPR002347">
    <property type="entry name" value="SDR_fam"/>
</dbReference>
<dbReference type="InterPro" id="IPR020904">
    <property type="entry name" value="Sc_DH/Rdtase_CS"/>
</dbReference>
<gene>
    <name evidence="4" type="ORF">ENJ10_04160</name>
</gene>
<comment type="caution">
    <text evidence="4">The sequence shown here is derived from an EMBL/GenBank/DDBJ whole genome shotgun (WGS) entry which is preliminary data.</text>
</comment>
<evidence type="ECO:0000256" key="2">
    <source>
        <dbReference type="ARBA" id="ARBA00023002"/>
    </source>
</evidence>
<proteinExistence type="inferred from homology"/>
<dbReference type="PRINTS" id="PR00080">
    <property type="entry name" value="SDRFAMILY"/>
</dbReference>
<dbReference type="GO" id="GO:0016491">
    <property type="term" value="F:oxidoreductase activity"/>
    <property type="evidence" value="ECO:0007669"/>
    <property type="project" value="UniProtKB-KW"/>
</dbReference>
<evidence type="ECO:0000256" key="1">
    <source>
        <dbReference type="ARBA" id="ARBA00006484"/>
    </source>
</evidence>
<dbReference type="PRINTS" id="PR00081">
    <property type="entry name" value="GDHRDH"/>
</dbReference>
<reference evidence="4" key="1">
    <citation type="journal article" date="2020" name="mSystems">
        <title>Genome- and Community-Level Interaction Insights into Carbon Utilization and Element Cycling Functions of Hydrothermarchaeota in Hydrothermal Sediment.</title>
        <authorList>
            <person name="Zhou Z."/>
            <person name="Liu Y."/>
            <person name="Xu W."/>
            <person name="Pan J."/>
            <person name="Luo Z.H."/>
            <person name="Li M."/>
        </authorList>
    </citation>
    <scope>NUCLEOTIDE SEQUENCE [LARGE SCALE GENOMIC DNA]</scope>
    <source>
        <strain evidence="4">HyVt-456</strain>
    </source>
</reference>
<dbReference type="Proteomes" id="UP000886005">
    <property type="component" value="Unassembled WGS sequence"/>
</dbReference>
<comment type="similarity">
    <text evidence="1 3">Belongs to the short-chain dehydrogenases/reductases (SDR) family.</text>
</comment>
<name>A0A7V1LKX1_CALAY</name>
<sequence>MPSVFITGCSTGIGYACAKAFWEKGWQVLGSVRRGEDADRLNKDFNERFHPFLFDVTDGAAIEKAAGEAGQLLKDEGLNLLINNAGVAVSGPLALLPPEDLRYQFEVNLFGVLKTTQCFLPLLQQATGKRKIMNISSVSGKMGFPFVGPYVASKHALEGLSQSLRRELMALDIDVILIAPGAVKTPIWEKDSAVKIPEKFDIAPWGAIARRFQKEMLRNAADGMEVDTLARALVRIAEKNKPKTRYTFVKRRLKSWIIPRYLLSDRMLDRLLHKKFFEE</sequence>
<dbReference type="CDD" id="cd05374">
    <property type="entry name" value="17beta-HSD-like_SDR_c"/>
    <property type="match status" value="1"/>
</dbReference>
<evidence type="ECO:0000256" key="3">
    <source>
        <dbReference type="RuleBase" id="RU000363"/>
    </source>
</evidence>
<dbReference type="InterPro" id="IPR036291">
    <property type="entry name" value="NAD(P)-bd_dom_sf"/>
</dbReference>
<dbReference type="PROSITE" id="PS00061">
    <property type="entry name" value="ADH_SHORT"/>
    <property type="match status" value="1"/>
</dbReference>